<evidence type="ECO:0000313" key="2">
    <source>
        <dbReference type="EMBL" id="MCS0630464.1"/>
    </source>
</evidence>
<evidence type="ECO:0000313" key="3">
    <source>
        <dbReference type="Proteomes" id="UP001165263"/>
    </source>
</evidence>
<proteinExistence type="predicted"/>
<comment type="caution">
    <text evidence="2">The sequence shown here is derived from an EMBL/GenBank/DDBJ whole genome shotgun (WGS) entry which is preliminary data.</text>
</comment>
<dbReference type="Proteomes" id="UP001165263">
    <property type="component" value="Unassembled WGS sequence"/>
</dbReference>
<keyword evidence="1" id="KW-0732">Signal</keyword>
<organism evidence="2 3">
    <name type="scientific">Telluria mixta</name>
    <dbReference type="NCBI Taxonomy" id="34071"/>
    <lineage>
        <taxon>Bacteria</taxon>
        <taxon>Pseudomonadati</taxon>
        <taxon>Pseudomonadota</taxon>
        <taxon>Betaproteobacteria</taxon>
        <taxon>Burkholderiales</taxon>
        <taxon>Oxalobacteraceae</taxon>
        <taxon>Telluria group</taxon>
        <taxon>Telluria</taxon>
    </lineage>
</organism>
<reference evidence="2" key="1">
    <citation type="submission" date="2022-08" db="EMBL/GenBank/DDBJ databases">
        <title>Reclassification of Massilia species as members of the genera Telluria, Duganella, Pseudoduganella, Mokoshia gen. nov. and Zemynaea gen. nov. using orthogonal and non-orthogonal genome-based approaches.</title>
        <authorList>
            <person name="Bowman J.P."/>
        </authorList>
    </citation>
    <scope>NUCLEOTIDE SEQUENCE</scope>
    <source>
        <strain evidence="2">LMG 11547</strain>
    </source>
</reference>
<sequence>MATKIMRLLFLLLLFSQSVFAGESIDGKSYTNFGWDLDKAIFPANGILNIYRNKGDSTPAVTLKDKPVINQSGAVDPCIKKTTDDWTHCKVSGTTGWIKNSEFMTAEEHKPVSTWPFRYWLYIASTSTGGEEAVMLERIVPKNPYLIAPAAYSNIFFYVLFDKEGRAISPKTHKPTGDRVFLAGDAVYLAPEDPKRRKDATWLFLNFYNTELNAMCPGRTRNSCMTAVNSGSDWPGIKRMHEEPAEQYKRKDDSEEWFGNGEVAFARHIDPVQPLMYRIPDDVVMKIDSNPITKAQIAKNREKLVCIADCY</sequence>
<name>A0ABT2BZ99_9BURK</name>
<accession>A0ABT2BZ99</accession>
<dbReference type="RefSeq" id="WP_259449567.1">
    <property type="nucleotide sequence ID" value="NZ_CP119520.1"/>
</dbReference>
<feature type="signal peptide" evidence="1">
    <location>
        <begin position="1"/>
        <end position="21"/>
    </location>
</feature>
<evidence type="ECO:0008006" key="4">
    <source>
        <dbReference type="Google" id="ProtNLM"/>
    </source>
</evidence>
<evidence type="ECO:0000256" key="1">
    <source>
        <dbReference type="SAM" id="SignalP"/>
    </source>
</evidence>
<gene>
    <name evidence="2" type="ORF">NX786_14080</name>
</gene>
<dbReference type="EMBL" id="JANUHC010000004">
    <property type="protein sequence ID" value="MCS0630464.1"/>
    <property type="molecule type" value="Genomic_DNA"/>
</dbReference>
<feature type="chain" id="PRO_5046900618" description="SH3 domain-containing protein" evidence="1">
    <location>
        <begin position="22"/>
        <end position="311"/>
    </location>
</feature>
<protein>
    <recommendedName>
        <fullName evidence="4">SH3 domain-containing protein</fullName>
    </recommendedName>
</protein>
<keyword evidence="3" id="KW-1185">Reference proteome</keyword>